<sequence>MGSIHVKLKDGQTFDYRDYHDGQRRYEVVERTYSYDVISVQASNHGVPDSRMTRQQFPISGVDDIRRL</sequence>
<dbReference type="EMBL" id="SRRO01000001">
    <property type="protein sequence ID" value="TGN65800.1"/>
    <property type="molecule type" value="Genomic_DNA"/>
</dbReference>
<gene>
    <name evidence="1" type="ORF">EXE59_18950</name>
</gene>
<proteinExistence type="predicted"/>
<reference evidence="1 2" key="1">
    <citation type="submission" date="2019-04" db="EMBL/GenBank/DDBJ databases">
        <title>Three New Species of Nocardioides, Nocardioides euryhalodurans sp. nov., Nocardioides seonyuensis sp. nov. and Nocardioides eburneoflavus sp. nov. Isolated from Soil.</title>
        <authorList>
            <person name="Roh S.G."/>
            <person name="Lee C."/>
            <person name="Kim M.-K."/>
            <person name="Kim S.B."/>
        </authorList>
    </citation>
    <scope>NUCLEOTIDE SEQUENCE [LARGE SCALE GENOMIC DNA]</scope>
    <source>
        <strain evidence="1 2">MMS17-SY213</strain>
    </source>
</reference>
<protein>
    <submittedName>
        <fullName evidence="1">Uncharacterized protein</fullName>
    </submittedName>
</protein>
<accession>A0A4Z1CLE3</accession>
<evidence type="ECO:0000313" key="2">
    <source>
        <dbReference type="Proteomes" id="UP000297496"/>
    </source>
</evidence>
<dbReference type="AlphaFoldDB" id="A0A4Z1CLE3"/>
<name>A0A4Z1CLE3_9ACTN</name>
<dbReference type="RefSeq" id="WP_135840291.1">
    <property type="nucleotide sequence ID" value="NZ_SRRO01000001.1"/>
</dbReference>
<evidence type="ECO:0000313" key="1">
    <source>
        <dbReference type="EMBL" id="TGN65800.1"/>
    </source>
</evidence>
<dbReference type="Proteomes" id="UP000297496">
    <property type="component" value="Unassembled WGS sequence"/>
</dbReference>
<organism evidence="1 2">
    <name type="scientific">Nocardioides eburneiflavus</name>
    <dbReference type="NCBI Taxonomy" id="2518372"/>
    <lineage>
        <taxon>Bacteria</taxon>
        <taxon>Bacillati</taxon>
        <taxon>Actinomycetota</taxon>
        <taxon>Actinomycetes</taxon>
        <taxon>Propionibacteriales</taxon>
        <taxon>Nocardioidaceae</taxon>
        <taxon>Nocardioides</taxon>
    </lineage>
</organism>
<comment type="caution">
    <text evidence="1">The sequence shown here is derived from an EMBL/GenBank/DDBJ whole genome shotgun (WGS) entry which is preliminary data.</text>
</comment>
<keyword evidence="2" id="KW-1185">Reference proteome</keyword>